<dbReference type="PANTHER" id="PTHR21240">
    <property type="entry name" value="2-AMINO-3-CARBOXYLMUCONATE-6-SEMIALDEHYDE DECARBOXYLASE"/>
    <property type="match status" value="1"/>
</dbReference>
<feature type="domain" description="Amidohydrolase-related" evidence="2">
    <location>
        <begin position="7"/>
        <end position="305"/>
    </location>
</feature>
<protein>
    <submittedName>
        <fullName evidence="3">Amidohydrolase</fullName>
    </submittedName>
</protein>
<dbReference type="InterPro" id="IPR032466">
    <property type="entry name" value="Metal_Hydrolase"/>
</dbReference>
<dbReference type="SUPFAM" id="SSF51556">
    <property type="entry name" value="Metallo-dependent hydrolases"/>
    <property type="match status" value="1"/>
</dbReference>
<dbReference type="GO" id="GO:0016831">
    <property type="term" value="F:carboxy-lyase activity"/>
    <property type="evidence" value="ECO:0007669"/>
    <property type="project" value="InterPro"/>
</dbReference>
<dbReference type="Proteomes" id="UP000886819">
    <property type="component" value="Unassembled WGS sequence"/>
</dbReference>
<evidence type="ECO:0000259" key="2">
    <source>
        <dbReference type="Pfam" id="PF04909"/>
    </source>
</evidence>
<reference evidence="3" key="2">
    <citation type="journal article" date="2021" name="PeerJ">
        <title>Extensive microbial diversity within the chicken gut microbiome revealed by metagenomics and culture.</title>
        <authorList>
            <person name="Gilroy R."/>
            <person name="Ravi A."/>
            <person name="Getino M."/>
            <person name="Pursley I."/>
            <person name="Horton D.L."/>
            <person name="Alikhan N.F."/>
            <person name="Baker D."/>
            <person name="Gharbi K."/>
            <person name="Hall N."/>
            <person name="Watson M."/>
            <person name="Adriaenssens E.M."/>
            <person name="Foster-Nyarko E."/>
            <person name="Jarju S."/>
            <person name="Secka A."/>
            <person name="Antonio M."/>
            <person name="Oren A."/>
            <person name="Chaudhuri R.R."/>
            <person name="La Ragione R."/>
            <person name="Hildebrand F."/>
            <person name="Pallen M.J."/>
        </authorList>
    </citation>
    <scope>NUCLEOTIDE SEQUENCE</scope>
    <source>
        <strain evidence="3">ChiHile30-977</strain>
    </source>
</reference>
<dbReference type="AlphaFoldDB" id="A0A9D1CI15"/>
<reference evidence="3" key="1">
    <citation type="submission" date="2020-10" db="EMBL/GenBank/DDBJ databases">
        <authorList>
            <person name="Gilroy R."/>
        </authorList>
    </citation>
    <scope>NUCLEOTIDE SEQUENCE</scope>
    <source>
        <strain evidence="3">ChiHile30-977</strain>
    </source>
</reference>
<evidence type="ECO:0000313" key="3">
    <source>
        <dbReference type="EMBL" id="HIQ62182.1"/>
    </source>
</evidence>
<dbReference type="InterPro" id="IPR032465">
    <property type="entry name" value="ACMSD"/>
</dbReference>
<dbReference type="GO" id="GO:0016787">
    <property type="term" value="F:hydrolase activity"/>
    <property type="evidence" value="ECO:0007669"/>
    <property type="project" value="InterPro"/>
</dbReference>
<proteinExistence type="predicted"/>
<evidence type="ECO:0000313" key="4">
    <source>
        <dbReference type="Proteomes" id="UP000886819"/>
    </source>
</evidence>
<gene>
    <name evidence="3" type="ORF">IAA66_01175</name>
</gene>
<dbReference type="InterPro" id="IPR006680">
    <property type="entry name" value="Amidohydro-rel"/>
</dbReference>
<keyword evidence="1" id="KW-0456">Lyase</keyword>
<organism evidence="3 4">
    <name type="scientific">Candidatus Avichristensenella intestinipullorum</name>
    <dbReference type="NCBI Taxonomy" id="2840693"/>
    <lineage>
        <taxon>Bacteria</taxon>
        <taxon>Bacillati</taxon>
        <taxon>Bacillota</taxon>
        <taxon>Clostridia</taxon>
        <taxon>Candidatus Avichristensenella</taxon>
    </lineage>
</organism>
<accession>A0A9D1CI15</accession>
<dbReference type="GO" id="GO:0005737">
    <property type="term" value="C:cytoplasm"/>
    <property type="evidence" value="ECO:0007669"/>
    <property type="project" value="TreeGrafter"/>
</dbReference>
<dbReference type="EMBL" id="DVFI01000014">
    <property type="protein sequence ID" value="HIQ62182.1"/>
    <property type="molecule type" value="Genomic_DNA"/>
</dbReference>
<dbReference type="PANTHER" id="PTHR21240:SF28">
    <property type="entry name" value="ISO-OROTATE DECARBOXYLASE (EUROFUNG)"/>
    <property type="match status" value="1"/>
</dbReference>
<dbReference type="Gene3D" id="3.20.20.140">
    <property type="entry name" value="Metal-dependent hydrolases"/>
    <property type="match status" value="1"/>
</dbReference>
<dbReference type="Pfam" id="PF04909">
    <property type="entry name" value="Amidohydro_2"/>
    <property type="match status" value="1"/>
</dbReference>
<dbReference type="GO" id="GO:0019748">
    <property type="term" value="P:secondary metabolic process"/>
    <property type="evidence" value="ECO:0007669"/>
    <property type="project" value="TreeGrafter"/>
</dbReference>
<name>A0A9D1CI15_9FIRM</name>
<sequence>MRDNVFDAHVHIMPRRLLNGETSETGATYDAFGRIHKPDGDVYAYMPCPVDGGAFSAEALIYMMDRYGIRRAMIMQSTFFDMTEDVAEAVARYPDRLSGAMTVRLDAGAPEAIAAWRRRGLTALKLQMRGLTEPQNDPELRMDAPEMMEIYAQAGRQNVTVVVDPGPIGWAGYQPEALRRAVRRHAATRFVVCHLGMPDAAMQTDAALRDAWRQMTDLARCENVWFDVSAMPNLFAREEYPFPTALSLVAGFLRQYGEEKAIWGSDAPGALCDATYAQTLSMFERLRLGEAAMEKLFFRNAESAYL</sequence>
<comment type="caution">
    <text evidence="3">The sequence shown here is derived from an EMBL/GenBank/DDBJ whole genome shotgun (WGS) entry which is preliminary data.</text>
</comment>
<evidence type="ECO:0000256" key="1">
    <source>
        <dbReference type="ARBA" id="ARBA00023239"/>
    </source>
</evidence>